<protein>
    <submittedName>
        <fullName evidence="3">Cyclic nucleotide-binding domain-containing protein</fullName>
    </submittedName>
</protein>
<evidence type="ECO:0000313" key="3">
    <source>
        <dbReference type="EMBL" id="SCW65828.1"/>
    </source>
</evidence>
<dbReference type="OrthoDB" id="9798104at2"/>
<proteinExistence type="predicted"/>
<evidence type="ECO:0000256" key="1">
    <source>
        <dbReference type="ARBA" id="ARBA00023159"/>
    </source>
</evidence>
<dbReference type="CDD" id="cd00038">
    <property type="entry name" value="CAP_ED"/>
    <property type="match status" value="1"/>
</dbReference>
<dbReference type="InterPro" id="IPR000595">
    <property type="entry name" value="cNMP-bd_dom"/>
</dbReference>
<dbReference type="Gene3D" id="2.60.120.10">
    <property type="entry name" value="Jelly Rolls"/>
    <property type="match status" value="1"/>
</dbReference>
<dbReference type="InterPro" id="IPR014710">
    <property type="entry name" value="RmlC-like_jellyroll"/>
</dbReference>
<dbReference type="AlphaFoldDB" id="A0A1G4S9X6"/>
<keyword evidence="4" id="KW-1185">Reference proteome</keyword>
<accession>A0A1G4S9X6</accession>
<dbReference type="STRING" id="624147.SAMN04487970_102544"/>
<evidence type="ECO:0000313" key="4">
    <source>
        <dbReference type="Proteomes" id="UP000198601"/>
    </source>
</evidence>
<keyword evidence="1" id="KW-0010">Activator</keyword>
<dbReference type="PROSITE" id="PS50042">
    <property type="entry name" value="CNMP_BINDING_3"/>
    <property type="match status" value="1"/>
</dbReference>
<sequence>MKSILFKYMTKFTTLTDEEQQAIAEDIHVKEVKKGTVLLRQGDVSTKCYFVLKGCVRQYSIDEAGKEVTSNFYTEEQAVSIFNRHQ</sequence>
<dbReference type="EMBL" id="FMTT01000025">
    <property type="protein sequence ID" value="SCW65828.1"/>
    <property type="molecule type" value="Genomic_DNA"/>
</dbReference>
<dbReference type="SUPFAM" id="SSF51206">
    <property type="entry name" value="cAMP-binding domain-like"/>
    <property type="match status" value="1"/>
</dbReference>
<dbReference type="Proteomes" id="UP000198601">
    <property type="component" value="Unassembled WGS sequence"/>
</dbReference>
<feature type="domain" description="Cyclic nucleotide-binding" evidence="2">
    <location>
        <begin position="11"/>
        <end position="86"/>
    </location>
</feature>
<organism evidence="3 4">
    <name type="scientific">Paenibacillus tianmuensis</name>
    <dbReference type="NCBI Taxonomy" id="624147"/>
    <lineage>
        <taxon>Bacteria</taxon>
        <taxon>Bacillati</taxon>
        <taxon>Bacillota</taxon>
        <taxon>Bacilli</taxon>
        <taxon>Bacillales</taxon>
        <taxon>Paenibacillaceae</taxon>
        <taxon>Paenibacillus</taxon>
    </lineage>
</organism>
<reference evidence="4" key="1">
    <citation type="submission" date="2016-10" db="EMBL/GenBank/DDBJ databases">
        <authorList>
            <person name="Varghese N."/>
            <person name="Submissions S."/>
        </authorList>
    </citation>
    <scope>NUCLEOTIDE SEQUENCE [LARGE SCALE GENOMIC DNA]</scope>
    <source>
        <strain evidence="4">CGMCC 1.8946</strain>
    </source>
</reference>
<dbReference type="Pfam" id="PF00027">
    <property type="entry name" value="cNMP_binding"/>
    <property type="match status" value="1"/>
</dbReference>
<gene>
    <name evidence="3" type="ORF">SAMN04487970_102544</name>
</gene>
<name>A0A1G4S9X6_9BACL</name>
<evidence type="ECO:0000259" key="2">
    <source>
        <dbReference type="PROSITE" id="PS50042"/>
    </source>
</evidence>
<dbReference type="InterPro" id="IPR018490">
    <property type="entry name" value="cNMP-bd_dom_sf"/>
</dbReference>